<keyword evidence="2" id="KW-1185">Reference proteome</keyword>
<dbReference type="EMBL" id="AKJY01000070">
    <property type="protein sequence ID" value="EJL69447.1"/>
    <property type="molecule type" value="Genomic_DNA"/>
</dbReference>
<evidence type="ECO:0000313" key="1">
    <source>
        <dbReference type="EMBL" id="EJL69447.1"/>
    </source>
</evidence>
<protein>
    <submittedName>
        <fullName evidence="1">Uncharacterized protein</fullName>
    </submittedName>
</protein>
<comment type="caution">
    <text evidence="1">The sequence shown here is derived from an EMBL/GenBank/DDBJ whole genome shotgun (WGS) entry which is preliminary data.</text>
</comment>
<reference evidence="1 2" key="1">
    <citation type="journal article" date="2012" name="J. Bacteriol.">
        <title>Twenty-one genome sequences from Pseudomonas species and 19 genome sequences from diverse bacteria isolated from the rhizosphere and endosphere of Populus deltoides.</title>
        <authorList>
            <person name="Brown S.D."/>
            <person name="Utturkar S.M."/>
            <person name="Klingeman D.M."/>
            <person name="Johnson C.M."/>
            <person name="Martin S.L."/>
            <person name="Land M.L."/>
            <person name="Lu T.Y."/>
            <person name="Schadt C.W."/>
            <person name="Doktycz M.J."/>
            <person name="Pelletier D.A."/>
        </authorList>
    </citation>
    <scope>NUCLEOTIDE SEQUENCE [LARGE SCALE GENOMIC DNA]</scope>
    <source>
        <strain evidence="1 2">CF314</strain>
    </source>
</reference>
<dbReference type="AlphaFoldDB" id="J2SUZ5"/>
<evidence type="ECO:0000313" key="2">
    <source>
        <dbReference type="Proteomes" id="UP000007509"/>
    </source>
</evidence>
<organism evidence="1 2">
    <name type="scientific">Chryseobacterium populi</name>
    <dbReference type="NCBI Taxonomy" id="1144316"/>
    <lineage>
        <taxon>Bacteria</taxon>
        <taxon>Pseudomonadati</taxon>
        <taxon>Bacteroidota</taxon>
        <taxon>Flavobacteriia</taxon>
        <taxon>Flavobacteriales</taxon>
        <taxon>Weeksellaceae</taxon>
        <taxon>Chryseobacterium group</taxon>
        <taxon>Chryseobacterium</taxon>
    </lineage>
</organism>
<proteinExistence type="predicted"/>
<sequence length="29" mass="3126">MHKGINSKAIPTAQSAIPAEKLEIAKKHI</sequence>
<accession>J2SUZ5</accession>
<gene>
    <name evidence="1" type="ORF">PMI13_03250</name>
</gene>
<name>J2SUZ5_9FLAO</name>
<dbReference type="Proteomes" id="UP000007509">
    <property type="component" value="Unassembled WGS sequence"/>
</dbReference>